<proteinExistence type="inferred from homology"/>
<dbReference type="EMBL" id="JBHSKF010000003">
    <property type="protein sequence ID" value="MFC5287409.1"/>
    <property type="molecule type" value="Genomic_DNA"/>
</dbReference>
<name>A0ABW0EJ41_9PSEU</name>
<evidence type="ECO:0000313" key="5">
    <source>
        <dbReference type="Proteomes" id="UP001596157"/>
    </source>
</evidence>
<dbReference type="Pfam" id="PF07161">
    <property type="entry name" value="LppX_LprAFG"/>
    <property type="match status" value="1"/>
</dbReference>
<dbReference type="CDD" id="cd16334">
    <property type="entry name" value="LppX-like"/>
    <property type="match status" value="1"/>
</dbReference>
<keyword evidence="3" id="KW-1003">Cell membrane</keyword>
<keyword evidence="5" id="KW-1185">Reference proteome</keyword>
<dbReference type="InterPro" id="IPR029046">
    <property type="entry name" value="LolA/LolB/LppX"/>
</dbReference>
<dbReference type="RefSeq" id="WP_378246283.1">
    <property type="nucleotide sequence ID" value="NZ_JBHSKF010000003.1"/>
</dbReference>
<gene>
    <name evidence="4" type="ORF">ACFPM7_10135</name>
</gene>
<sequence length="215" mass="21570">MLLAVGLAAGCSSGGEDTAGLPDAAQVLKDAAAASGAISSAHFSLKVNGTVPAIPVQEAEGDLTKEGSAKGTVKLTLMGNLFDGEFVLVDGGLFIKGPTGGWQQLPAALTSSLYDPSAILDPQRGVAKVLGGLQDPVTEAREDVAGESTLRVVGTAAQQDVSSLVPGVSGDARVTVWVSEATKRPVKASVALPDNASVDLTLTDVDVPVTVTPPA</sequence>
<evidence type="ECO:0000256" key="2">
    <source>
        <dbReference type="ARBA" id="ARBA00009194"/>
    </source>
</evidence>
<dbReference type="SUPFAM" id="SSF89392">
    <property type="entry name" value="Prokaryotic lipoproteins and lipoprotein localization factors"/>
    <property type="match status" value="1"/>
</dbReference>
<evidence type="ECO:0000256" key="1">
    <source>
        <dbReference type="ARBA" id="ARBA00004196"/>
    </source>
</evidence>
<organism evidence="4 5">
    <name type="scientific">Actinokineospora guangxiensis</name>
    <dbReference type="NCBI Taxonomy" id="1490288"/>
    <lineage>
        <taxon>Bacteria</taxon>
        <taxon>Bacillati</taxon>
        <taxon>Actinomycetota</taxon>
        <taxon>Actinomycetes</taxon>
        <taxon>Pseudonocardiales</taxon>
        <taxon>Pseudonocardiaceae</taxon>
        <taxon>Actinokineospora</taxon>
    </lineage>
</organism>
<dbReference type="Gene3D" id="2.50.20.20">
    <property type="match status" value="1"/>
</dbReference>
<dbReference type="Proteomes" id="UP001596157">
    <property type="component" value="Unassembled WGS sequence"/>
</dbReference>
<keyword evidence="4" id="KW-0449">Lipoprotein</keyword>
<comment type="caution">
    <text evidence="4">The sequence shown here is derived from an EMBL/GenBank/DDBJ whole genome shotgun (WGS) entry which is preliminary data.</text>
</comment>
<evidence type="ECO:0000256" key="3">
    <source>
        <dbReference type="ARBA" id="ARBA00022475"/>
    </source>
</evidence>
<keyword evidence="3" id="KW-0472">Membrane</keyword>
<protein>
    <submittedName>
        <fullName evidence="4">LppX_LprAFG lipoprotein</fullName>
    </submittedName>
</protein>
<comment type="subcellular location">
    <subcellularLocation>
        <location evidence="1">Cell envelope</location>
    </subcellularLocation>
</comment>
<dbReference type="InterPro" id="IPR009830">
    <property type="entry name" value="LppX/LprAFG"/>
</dbReference>
<accession>A0ABW0EJ41</accession>
<evidence type="ECO:0000313" key="4">
    <source>
        <dbReference type="EMBL" id="MFC5287409.1"/>
    </source>
</evidence>
<reference evidence="5" key="1">
    <citation type="journal article" date="2019" name="Int. J. Syst. Evol. Microbiol.">
        <title>The Global Catalogue of Microorganisms (GCM) 10K type strain sequencing project: providing services to taxonomists for standard genome sequencing and annotation.</title>
        <authorList>
            <consortium name="The Broad Institute Genomics Platform"/>
            <consortium name="The Broad Institute Genome Sequencing Center for Infectious Disease"/>
            <person name="Wu L."/>
            <person name="Ma J."/>
        </authorList>
    </citation>
    <scope>NUCLEOTIDE SEQUENCE [LARGE SCALE GENOMIC DNA]</scope>
    <source>
        <strain evidence="5">CCUG 59778</strain>
    </source>
</reference>
<comment type="similarity">
    <text evidence="2">Belongs to the LppX/LprAFG lipoprotein family.</text>
</comment>